<sequence length="59" mass="6845">MDESIPQENTELGDTTRGIFFRKAIEDIQGKRQSARRTVCPGRLIQQIFEEKNVMIVYS</sequence>
<protein>
    <submittedName>
        <fullName evidence="1">Uncharacterized protein</fullName>
    </submittedName>
</protein>
<dbReference type="RefSeq" id="WP_025746988.1">
    <property type="nucleotide sequence ID" value="NZ_FOXR01000002.1"/>
</dbReference>
<evidence type="ECO:0000313" key="1">
    <source>
        <dbReference type="EMBL" id="SFP69753.1"/>
    </source>
</evidence>
<reference evidence="1 2" key="1">
    <citation type="submission" date="2016-10" db="EMBL/GenBank/DDBJ databases">
        <authorList>
            <person name="de Groot N.N."/>
        </authorList>
    </citation>
    <scope>NUCLEOTIDE SEQUENCE [LARGE SCALE GENOMIC DNA]</scope>
    <source>
        <strain evidence="1 2">DSM 20678</strain>
    </source>
</reference>
<proteinExistence type="predicted"/>
<gene>
    <name evidence="1" type="ORF">SAMN05444406_102126</name>
</gene>
<dbReference type="EMBL" id="FOXR01000002">
    <property type="protein sequence ID" value="SFP69753.1"/>
    <property type="molecule type" value="Genomic_DNA"/>
</dbReference>
<dbReference type="STRING" id="937334.SAMN05444406_102126"/>
<accession>A0A1I5SG90</accession>
<evidence type="ECO:0000313" key="2">
    <source>
        <dbReference type="Proteomes" id="UP000198577"/>
    </source>
</evidence>
<dbReference type="Proteomes" id="UP000198577">
    <property type="component" value="Unassembled WGS sequence"/>
</dbReference>
<organism evidence="1 2">
    <name type="scientific">Caldicoprobacter faecalis</name>
    <dbReference type="NCBI Taxonomy" id="937334"/>
    <lineage>
        <taxon>Bacteria</taxon>
        <taxon>Bacillati</taxon>
        <taxon>Bacillota</taxon>
        <taxon>Clostridia</taxon>
        <taxon>Caldicoprobacterales</taxon>
        <taxon>Caldicoprobacteraceae</taxon>
        <taxon>Caldicoprobacter</taxon>
    </lineage>
</organism>
<keyword evidence="2" id="KW-1185">Reference proteome</keyword>
<dbReference type="AlphaFoldDB" id="A0A1I5SG90"/>
<name>A0A1I5SG90_9FIRM</name>